<keyword evidence="1" id="KW-0472">Membrane</keyword>
<name>A0A2S0N7K0_9HYPH</name>
<dbReference type="KEGG" id="phr:C6569_02965"/>
<protein>
    <submittedName>
        <fullName evidence="2">Uncharacterized protein</fullName>
    </submittedName>
</protein>
<dbReference type="EMBL" id="CP027668">
    <property type="protein sequence ID" value="AVO44105.1"/>
    <property type="molecule type" value="Genomic_DNA"/>
</dbReference>
<feature type="transmembrane region" description="Helical" evidence="1">
    <location>
        <begin position="43"/>
        <end position="65"/>
    </location>
</feature>
<dbReference type="Proteomes" id="UP000237889">
    <property type="component" value="Chromosome"/>
</dbReference>
<sequence length="107" mass="11176">MALVVKVLAGLLLWGAGFSILYALHGLGCGLGWTDLRIGPLNLLQAVLIGTWMALLAMATAWAWFLWRSGGPAESAFLRTVGLVSALTGLGGLFFTGAPVLLPAHCL</sequence>
<keyword evidence="1" id="KW-0812">Transmembrane</keyword>
<organism evidence="2 3">
    <name type="scientific">Phreatobacter cathodiphilus</name>
    <dbReference type="NCBI Taxonomy" id="1868589"/>
    <lineage>
        <taxon>Bacteria</taxon>
        <taxon>Pseudomonadati</taxon>
        <taxon>Pseudomonadota</taxon>
        <taxon>Alphaproteobacteria</taxon>
        <taxon>Hyphomicrobiales</taxon>
        <taxon>Phreatobacteraceae</taxon>
        <taxon>Phreatobacter</taxon>
    </lineage>
</organism>
<dbReference type="OrthoDB" id="7277252at2"/>
<evidence type="ECO:0000256" key="1">
    <source>
        <dbReference type="SAM" id="Phobius"/>
    </source>
</evidence>
<keyword evidence="3" id="KW-1185">Reference proteome</keyword>
<gene>
    <name evidence="2" type="ORF">C6569_02965</name>
</gene>
<accession>A0A2S0N7K0</accession>
<keyword evidence="1" id="KW-1133">Transmembrane helix</keyword>
<reference evidence="2 3" key="1">
    <citation type="submission" date="2018-03" db="EMBL/GenBank/DDBJ databases">
        <title>Genome sequencing of Phreatobacter sp.</title>
        <authorList>
            <person name="Kim S.-J."/>
            <person name="Heo J."/>
            <person name="Kwon S.-W."/>
        </authorList>
    </citation>
    <scope>NUCLEOTIDE SEQUENCE [LARGE SCALE GENOMIC DNA]</scope>
    <source>
        <strain evidence="2 3">S-12</strain>
    </source>
</reference>
<evidence type="ECO:0000313" key="3">
    <source>
        <dbReference type="Proteomes" id="UP000237889"/>
    </source>
</evidence>
<dbReference type="AlphaFoldDB" id="A0A2S0N7K0"/>
<proteinExistence type="predicted"/>
<evidence type="ECO:0000313" key="2">
    <source>
        <dbReference type="EMBL" id="AVO44105.1"/>
    </source>
</evidence>
<dbReference type="RefSeq" id="WP_106747435.1">
    <property type="nucleotide sequence ID" value="NZ_CP027668.1"/>
</dbReference>
<feature type="transmembrane region" description="Helical" evidence="1">
    <location>
        <begin position="77"/>
        <end position="102"/>
    </location>
</feature>